<reference evidence="3" key="1">
    <citation type="submission" date="2017-10" db="EMBL/GenBank/DDBJ databases">
        <title>Chryseobacterium sp. B5 is a hydrocarbonoclastic and plant growth promoting bacterium.</title>
        <authorList>
            <person name="Thijs S."/>
            <person name="Gkorezis P."/>
            <person name="Van Hamme J."/>
        </authorList>
    </citation>
    <scope>NUCLEOTIDE SEQUENCE</scope>
    <source>
        <strain evidence="3">B5</strain>
    </source>
</reference>
<keyword evidence="2" id="KW-0732">Signal</keyword>
<evidence type="ECO:0000256" key="2">
    <source>
        <dbReference type="SAM" id="SignalP"/>
    </source>
</evidence>
<name>A0A2G7T7U5_9FLAO</name>
<dbReference type="CDD" id="cd13578">
    <property type="entry name" value="PBP2_Bug27"/>
    <property type="match status" value="1"/>
</dbReference>
<dbReference type="PIRSF" id="PIRSF017082">
    <property type="entry name" value="YflP"/>
    <property type="match status" value="1"/>
</dbReference>
<dbReference type="PANTHER" id="PTHR42928">
    <property type="entry name" value="TRICARBOXYLATE-BINDING PROTEIN"/>
    <property type="match status" value="1"/>
</dbReference>
<sequence length="331" mass="34595">MVLSSIARSLRHICAGTMALTLATHAAADAPDANWPAKPVTLVAPFTPGGTTDIVARALANQLQIIWKQAVVVDNRPGAGGTVGAALVARANPDGYTLLLANVGHAAAPALYKNLPYDFTRNLDSITNVAIVPNVLLVPKSLPVSNVAELVKYMKERKAPVSYGSAGIGSTQHLSAELLKSLARVDAVHVPYKGAAPMMTDLIGARLEFAIDSAGSAAAQISGGHVKALGVTTTRRTASFPNLPTLDESGLPGYAATTWYSISTTAGTPQPVKDRIYQGIVQALATQGMKDVLAGMSAEPGGMPPAEFDRFVHAEVKRWTDLIKNGATIKE</sequence>
<proteinExistence type="inferred from homology"/>
<dbReference type="AlphaFoldDB" id="A0A2G7T7U5"/>
<gene>
    <name evidence="3" type="ORF">CTI11_10045</name>
</gene>
<evidence type="ECO:0000313" key="3">
    <source>
        <dbReference type="EMBL" id="PII35988.1"/>
    </source>
</evidence>
<feature type="signal peptide" evidence="2">
    <location>
        <begin position="1"/>
        <end position="26"/>
    </location>
</feature>
<protein>
    <submittedName>
        <fullName evidence="3">LacI family transcriptional regulator</fullName>
    </submittedName>
</protein>
<evidence type="ECO:0000256" key="1">
    <source>
        <dbReference type="ARBA" id="ARBA00006987"/>
    </source>
</evidence>
<dbReference type="Pfam" id="PF03401">
    <property type="entry name" value="TctC"/>
    <property type="match status" value="1"/>
</dbReference>
<dbReference type="EMBL" id="PEKC01000028">
    <property type="protein sequence ID" value="PII35988.1"/>
    <property type="molecule type" value="Genomic_DNA"/>
</dbReference>
<dbReference type="PANTHER" id="PTHR42928:SF5">
    <property type="entry name" value="BLR1237 PROTEIN"/>
    <property type="match status" value="1"/>
</dbReference>
<accession>A0A2G7T7U5</accession>
<comment type="caution">
    <text evidence="3">The sequence shown here is derived from an EMBL/GenBank/DDBJ whole genome shotgun (WGS) entry which is preliminary data.</text>
</comment>
<organism evidence="3">
    <name type="scientific">Chryseobacterium sp. B5</name>
    <dbReference type="NCBI Taxonomy" id="2050562"/>
    <lineage>
        <taxon>Bacteria</taxon>
        <taxon>Pseudomonadati</taxon>
        <taxon>Bacteroidota</taxon>
        <taxon>Flavobacteriia</taxon>
        <taxon>Flavobacteriales</taxon>
        <taxon>Weeksellaceae</taxon>
        <taxon>Chryseobacterium group</taxon>
        <taxon>Chryseobacterium</taxon>
    </lineage>
</organism>
<feature type="chain" id="PRO_5013808817" evidence="2">
    <location>
        <begin position="27"/>
        <end position="331"/>
    </location>
</feature>
<dbReference type="Gene3D" id="3.40.190.150">
    <property type="entry name" value="Bordetella uptake gene, domain 1"/>
    <property type="match status" value="1"/>
</dbReference>
<dbReference type="Gene3D" id="3.40.190.10">
    <property type="entry name" value="Periplasmic binding protein-like II"/>
    <property type="match status" value="1"/>
</dbReference>
<dbReference type="SUPFAM" id="SSF53850">
    <property type="entry name" value="Periplasmic binding protein-like II"/>
    <property type="match status" value="1"/>
</dbReference>
<dbReference type="InterPro" id="IPR005064">
    <property type="entry name" value="BUG"/>
</dbReference>
<dbReference type="InterPro" id="IPR042100">
    <property type="entry name" value="Bug_dom1"/>
</dbReference>
<comment type="similarity">
    <text evidence="1">Belongs to the UPF0065 (bug) family.</text>
</comment>